<protein>
    <submittedName>
        <fullName evidence="1">Uncharacterized protein</fullName>
    </submittedName>
</protein>
<sequence length="93" mass="10532">MRITIHCVLEISKNEATSEAFLHNSKLLISCYLQNKTNVAQKIYNLPQQNDLSRSVYNHSSHLQILAIHEQSAPIKTSNIAYKCAKKASNHLI</sequence>
<name>A0A2P2MLE1_RHIMU</name>
<dbReference type="EMBL" id="GGEC01050550">
    <property type="protein sequence ID" value="MBX31034.1"/>
    <property type="molecule type" value="Transcribed_RNA"/>
</dbReference>
<evidence type="ECO:0000313" key="1">
    <source>
        <dbReference type="EMBL" id="MBX31034.1"/>
    </source>
</evidence>
<reference evidence="1" key="1">
    <citation type="submission" date="2018-02" db="EMBL/GenBank/DDBJ databases">
        <title>Rhizophora mucronata_Transcriptome.</title>
        <authorList>
            <person name="Meera S.P."/>
            <person name="Sreeshan A."/>
            <person name="Augustine A."/>
        </authorList>
    </citation>
    <scope>NUCLEOTIDE SEQUENCE</scope>
    <source>
        <tissue evidence="1">Leaf</tissue>
    </source>
</reference>
<accession>A0A2P2MLE1</accession>
<proteinExistence type="predicted"/>
<dbReference type="AlphaFoldDB" id="A0A2P2MLE1"/>
<organism evidence="1">
    <name type="scientific">Rhizophora mucronata</name>
    <name type="common">Asiatic mangrove</name>
    <dbReference type="NCBI Taxonomy" id="61149"/>
    <lineage>
        <taxon>Eukaryota</taxon>
        <taxon>Viridiplantae</taxon>
        <taxon>Streptophyta</taxon>
        <taxon>Embryophyta</taxon>
        <taxon>Tracheophyta</taxon>
        <taxon>Spermatophyta</taxon>
        <taxon>Magnoliopsida</taxon>
        <taxon>eudicotyledons</taxon>
        <taxon>Gunneridae</taxon>
        <taxon>Pentapetalae</taxon>
        <taxon>rosids</taxon>
        <taxon>fabids</taxon>
        <taxon>Malpighiales</taxon>
        <taxon>Rhizophoraceae</taxon>
        <taxon>Rhizophora</taxon>
    </lineage>
</organism>